<dbReference type="PANTHER" id="PTHR12358">
    <property type="entry name" value="SPHINGOSINE KINASE"/>
    <property type="match status" value="1"/>
</dbReference>
<evidence type="ECO:0000256" key="3">
    <source>
        <dbReference type="ARBA" id="ARBA00022679"/>
    </source>
</evidence>
<dbReference type="SMART" id="SM00046">
    <property type="entry name" value="DAGKc"/>
    <property type="match status" value="1"/>
</dbReference>
<evidence type="ECO:0000256" key="2">
    <source>
        <dbReference type="ARBA" id="ARBA00005983"/>
    </source>
</evidence>
<dbReference type="Gene3D" id="3.40.50.10330">
    <property type="entry name" value="Probable inorganic polyphosphate/atp-NAD kinase, domain 1"/>
    <property type="match status" value="1"/>
</dbReference>
<dbReference type="SUPFAM" id="SSF111331">
    <property type="entry name" value="NAD kinase/diacylglycerol kinase-like"/>
    <property type="match status" value="1"/>
</dbReference>
<keyword evidence="7" id="KW-0443">Lipid metabolism</keyword>
<evidence type="ECO:0000256" key="9">
    <source>
        <dbReference type="SAM" id="MobiDB-lite"/>
    </source>
</evidence>
<dbReference type="SUPFAM" id="SSF48317">
    <property type="entry name" value="Acid phosphatase/Vanadium-dependent haloperoxidase"/>
    <property type="match status" value="1"/>
</dbReference>
<comment type="similarity">
    <text evidence="2">Belongs to the diacylglycerol/lipid kinase family.</text>
</comment>
<dbReference type="Pfam" id="PF00781">
    <property type="entry name" value="DAGK_cat"/>
    <property type="match status" value="1"/>
</dbReference>
<dbReference type="InterPro" id="IPR036938">
    <property type="entry name" value="PAP2/HPO_sf"/>
</dbReference>
<dbReference type="InterPro" id="IPR045540">
    <property type="entry name" value="YegS/DAGK_C"/>
</dbReference>
<evidence type="ECO:0000256" key="8">
    <source>
        <dbReference type="ARBA" id="ARBA00023264"/>
    </source>
</evidence>
<reference evidence="12 13" key="1">
    <citation type="submission" date="2024-10" db="EMBL/GenBank/DDBJ databases">
        <title>The Natural Products Discovery Center: Release of the First 8490 Sequenced Strains for Exploring Actinobacteria Biosynthetic Diversity.</title>
        <authorList>
            <person name="Kalkreuter E."/>
            <person name="Kautsar S.A."/>
            <person name="Yang D."/>
            <person name="Bader C.D."/>
            <person name="Teijaro C.N."/>
            <person name="Fluegel L."/>
            <person name="Davis C.M."/>
            <person name="Simpson J.R."/>
            <person name="Lauterbach L."/>
            <person name="Steele A.D."/>
            <person name="Gui C."/>
            <person name="Meng S."/>
            <person name="Li G."/>
            <person name="Viehrig K."/>
            <person name="Ye F."/>
            <person name="Su P."/>
            <person name="Kiefer A.F."/>
            <person name="Nichols A."/>
            <person name="Cepeda A.J."/>
            <person name="Yan W."/>
            <person name="Fan B."/>
            <person name="Jiang Y."/>
            <person name="Adhikari A."/>
            <person name="Zheng C.-J."/>
            <person name="Schuster L."/>
            <person name="Cowan T.M."/>
            <person name="Smanski M.J."/>
            <person name="Chevrette M.G."/>
            <person name="De Carvalho L.P.S."/>
            <person name="Shen B."/>
        </authorList>
    </citation>
    <scope>NUCLEOTIDE SEQUENCE [LARGE SCALE GENOMIC DNA]</scope>
    <source>
        <strain evidence="12 13">NPDC053399</strain>
    </source>
</reference>
<dbReference type="Gene3D" id="1.20.144.10">
    <property type="entry name" value="Phosphatidic acid phosphatase type 2/haloperoxidase"/>
    <property type="match status" value="1"/>
</dbReference>
<evidence type="ECO:0000256" key="6">
    <source>
        <dbReference type="ARBA" id="ARBA00022840"/>
    </source>
</evidence>
<feature type="transmembrane region" description="Helical" evidence="10">
    <location>
        <begin position="97"/>
        <end position="118"/>
    </location>
</feature>
<keyword evidence="10" id="KW-1133">Transmembrane helix</keyword>
<dbReference type="Gene3D" id="2.60.200.40">
    <property type="match status" value="1"/>
</dbReference>
<accession>A0ABW8C6M8</accession>
<feature type="transmembrane region" description="Helical" evidence="10">
    <location>
        <begin position="12"/>
        <end position="35"/>
    </location>
</feature>
<dbReference type="InterPro" id="IPR000326">
    <property type="entry name" value="PAP2/HPO"/>
</dbReference>
<dbReference type="PANTHER" id="PTHR12358:SF54">
    <property type="entry name" value="SPHINGOSINE KINASE RELATED PROTEIN"/>
    <property type="match status" value="1"/>
</dbReference>
<dbReference type="Pfam" id="PF19279">
    <property type="entry name" value="YegS_C"/>
    <property type="match status" value="1"/>
</dbReference>
<dbReference type="InterPro" id="IPR016064">
    <property type="entry name" value="NAD/diacylglycerol_kinase_sf"/>
</dbReference>
<feature type="transmembrane region" description="Helical" evidence="10">
    <location>
        <begin position="71"/>
        <end position="90"/>
    </location>
</feature>
<gene>
    <name evidence="12" type="ORF">ACIGXA_16300</name>
</gene>
<keyword evidence="7" id="KW-0594">Phospholipid biosynthesis</keyword>
<evidence type="ECO:0000313" key="12">
    <source>
        <dbReference type="EMBL" id="MFI9102079.1"/>
    </source>
</evidence>
<proteinExistence type="inferred from homology"/>
<keyword evidence="5 12" id="KW-0418">Kinase</keyword>
<dbReference type="EMBL" id="JBITYG010000004">
    <property type="protein sequence ID" value="MFI9102079.1"/>
    <property type="molecule type" value="Genomic_DNA"/>
</dbReference>
<feature type="region of interest" description="Disordered" evidence="9">
    <location>
        <begin position="547"/>
        <end position="592"/>
    </location>
</feature>
<protein>
    <submittedName>
        <fullName evidence="12">Diacylglycerol kinase family protein</fullName>
    </submittedName>
</protein>
<evidence type="ECO:0000256" key="10">
    <source>
        <dbReference type="SAM" id="Phobius"/>
    </source>
</evidence>
<dbReference type="SMART" id="SM00014">
    <property type="entry name" value="acidPPc"/>
    <property type="match status" value="1"/>
</dbReference>
<dbReference type="RefSeq" id="WP_399649239.1">
    <property type="nucleotide sequence ID" value="NZ_JBITYG010000004.1"/>
</dbReference>
<keyword evidence="13" id="KW-1185">Reference proteome</keyword>
<feature type="domain" description="DAGKc" evidence="11">
    <location>
        <begin position="238"/>
        <end position="366"/>
    </location>
</feature>
<evidence type="ECO:0000256" key="4">
    <source>
        <dbReference type="ARBA" id="ARBA00022741"/>
    </source>
</evidence>
<feature type="compositionally biased region" description="Low complexity" evidence="9">
    <location>
        <begin position="547"/>
        <end position="559"/>
    </location>
</feature>
<keyword evidence="10" id="KW-0812">Transmembrane</keyword>
<keyword evidence="4" id="KW-0547">Nucleotide-binding</keyword>
<dbReference type="InterPro" id="IPR001206">
    <property type="entry name" value="Diacylglycerol_kinase_cat_dom"/>
</dbReference>
<dbReference type="PROSITE" id="PS50146">
    <property type="entry name" value="DAGK"/>
    <property type="match status" value="1"/>
</dbReference>
<organism evidence="12 13">
    <name type="scientific">Streptomyces fildesensis</name>
    <dbReference type="NCBI Taxonomy" id="375757"/>
    <lineage>
        <taxon>Bacteria</taxon>
        <taxon>Bacillati</taxon>
        <taxon>Actinomycetota</taxon>
        <taxon>Actinomycetes</taxon>
        <taxon>Kitasatosporales</taxon>
        <taxon>Streptomycetaceae</taxon>
        <taxon>Streptomyces</taxon>
    </lineage>
</organism>
<dbReference type="GO" id="GO:0016301">
    <property type="term" value="F:kinase activity"/>
    <property type="evidence" value="ECO:0007669"/>
    <property type="project" value="UniProtKB-KW"/>
</dbReference>
<feature type="transmembrane region" description="Helical" evidence="10">
    <location>
        <begin position="170"/>
        <end position="188"/>
    </location>
</feature>
<evidence type="ECO:0000256" key="5">
    <source>
        <dbReference type="ARBA" id="ARBA00022777"/>
    </source>
</evidence>
<comment type="cofactor">
    <cofactor evidence="1">
        <name>Mg(2+)</name>
        <dbReference type="ChEBI" id="CHEBI:18420"/>
    </cofactor>
</comment>
<dbReference type="Proteomes" id="UP001614394">
    <property type="component" value="Unassembled WGS sequence"/>
</dbReference>
<comment type="caution">
    <text evidence="12">The sequence shown here is derived from an EMBL/GenBank/DDBJ whole genome shotgun (WGS) entry which is preliminary data.</text>
</comment>
<dbReference type="Pfam" id="PF01569">
    <property type="entry name" value="PAP2"/>
    <property type="match status" value="1"/>
</dbReference>
<keyword evidence="8" id="KW-1208">Phospholipid metabolism</keyword>
<feature type="transmembrane region" description="Helical" evidence="10">
    <location>
        <begin position="138"/>
        <end position="158"/>
    </location>
</feature>
<dbReference type="CDD" id="cd03392">
    <property type="entry name" value="PAP2_like_2"/>
    <property type="match status" value="1"/>
</dbReference>
<evidence type="ECO:0000259" key="11">
    <source>
        <dbReference type="PROSITE" id="PS50146"/>
    </source>
</evidence>
<keyword evidence="6" id="KW-0067">ATP-binding</keyword>
<evidence type="ECO:0000313" key="13">
    <source>
        <dbReference type="Proteomes" id="UP001614394"/>
    </source>
</evidence>
<name>A0ABW8C6M8_9ACTN</name>
<sequence length="592" mass="62017">MRPSDEVAARRIGVLLVMHGALLMGFGLLLTRWLVKVPPFTSEDAVDRAFAAHRSAGWNSVTYWLSQLGNTHAVVLTAAVSVALLLLPVYGRLNREALFLGAAVALQSVVFLMVTAAVERARPDVAHLDVAPPTSSFPSGHTGAATALYGGLAVLVLLRFRGTWRFVPAAVLFTVPVLVAVARLYRGMHHPTDVLFGLLNGAGILLIMGRSLLPARARPQLPGQAGPDTSPGATAVTRHGRRAAVVVNPTVVDDALHDAIRRTLGRYGFQDVSWHRTTEEDPGNGAGRWAALRKPDLIVVCGGDGTVMACADGLAHSGVPVAVLPCGTGNLLARNLGYPVDPIAALVAALEGTTRPIDLGTADGDGISGARFAAMAGAGFDAAVVGDASSRMKAGIGWAAYLVSGVRHLRDPGMRLTLRLDDGPELGRRARMVLVGNVGTLQGGVPLLPDARPDDGLLDVVLLDPAGPLGWLRAATHVLSRPHHGRTPRPPGGGGRFADGALEYFTARRVEMTFERPQERELDGEPVGAGVRLVIEVDPGALLMQLPATSPTASSSTPANTGEPAALTGAHDGYGNARSADPRHHGRRTLGR</sequence>
<dbReference type="InterPro" id="IPR017438">
    <property type="entry name" value="ATP-NAD_kinase_N"/>
</dbReference>
<keyword evidence="10" id="KW-0472">Membrane</keyword>
<evidence type="ECO:0000256" key="1">
    <source>
        <dbReference type="ARBA" id="ARBA00001946"/>
    </source>
</evidence>
<evidence type="ECO:0000256" key="7">
    <source>
        <dbReference type="ARBA" id="ARBA00023209"/>
    </source>
</evidence>
<keyword evidence="3" id="KW-0808">Transferase</keyword>
<keyword evidence="7" id="KW-0444">Lipid biosynthesis</keyword>
<dbReference type="InterPro" id="IPR050187">
    <property type="entry name" value="Lipid_Phosphate_FormReg"/>
</dbReference>